<keyword evidence="2" id="KW-0240">DNA-directed RNA polymerase</keyword>
<dbReference type="PANTHER" id="PTHR11800">
    <property type="entry name" value="DNA-DIRECTED RNA POLYMERASE"/>
    <property type="match status" value="1"/>
</dbReference>
<evidence type="ECO:0000256" key="1">
    <source>
        <dbReference type="ARBA" id="ARBA00004123"/>
    </source>
</evidence>
<dbReference type="SUPFAM" id="SSF55257">
    <property type="entry name" value="RBP11-like subunits of RNA polymerase"/>
    <property type="match status" value="1"/>
</dbReference>
<dbReference type="InterPro" id="IPR050518">
    <property type="entry name" value="Rpo3/RPB3_RNA_Pol_subunit"/>
</dbReference>
<comment type="similarity">
    <text evidence="6">Belongs to the archaeal Rpo3/eukaryotic RPB3 RNA polymerase subunit family.</text>
</comment>
<evidence type="ECO:0000256" key="6">
    <source>
        <dbReference type="ARBA" id="ARBA00025804"/>
    </source>
</evidence>
<comment type="caution">
    <text evidence="8">The sequence shown here is derived from an EMBL/GenBank/DDBJ whole genome shotgun (WGS) entry which is preliminary data.</text>
</comment>
<evidence type="ECO:0000256" key="3">
    <source>
        <dbReference type="ARBA" id="ARBA00022990"/>
    </source>
</evidence>
<protein>
    <recommendedName>
        <fullName evidence="7">DNA-directed RNA polymerase RpoA/D/Rpb3-type domain-containing protein</fullName>
    </recommendedName>
</protein>
<keyword evidence="9" id="KW-1185">Reference proteome</keyword>
<dbReference type="PROSITE" id="PS00446">
    <property type="entry name" value="RNA_POL_D_30KD"/>
    <property type="match status" value="1"/>
</dbReference>
<dbReference type="GO" id="GO:0005665">
    <property type="term" value="C:RNA polymerase II, core complex"/>
    <property type="evidence" value="ECO:0007669"/>
    <property type="project" value="TreeGrafter"/>
</dbReference>
<evidence type="ECO:0000313" key="8">
    <source>
        <dbReference type="EMBL" id="KAD4179252.1"/>
    </source>
</evidence>
<dbReference type="Pfam" id="PF01193">
    <property type="entry name" value="RNA_pol_L"/>
    <property type="match status" value="1"/>
</dbReference>
<dbReference type="GO" id="GO:0003677">
    <property type="term" value="F:DNA binding"/>
    <property type="evidence" value="ECO:0007669"/>
    <property type="project" value="InterPro"/>
</dbReference>
<accession>A0A5N6N0T3</accession>
<dbReference type="InterPro" id="IPR011263">
    <property type="entry name" value="DNA-dir_RNA_pol_RpoA/D/Rpb3"/>
</dbReference>
<organism evidence="8 9">
    <name type="scientific">Mikania micrantha</name>
    <name type="common">bitter vine</name>
    <dbReference type="NCBI Taxonomy" id="192012"/>
    <lineage>
        <taxon>Eukaryota</taxon>
        <taxon>Viridiplantae</taxon>
        <taxon>Streptophyta</taxon>
        <taxon>Embryophyta</taxon>
        <taxon>Tracheophyta</taxon>
        <taxon>Spermatophyta</taxon>
        <taxon>Magnoliopsida</taxon>
        <taxon>eudicotyledons</taxon>
        <taxon>Gunneridae</taxon>
        <taxon>Pentapetalae</taxon>
        <taxon>asterids</taxon>
        <taxon>campanulids</taxon>
        <taxon>Asterales</taxon>
        <taxon>Asteraceae</taxon>
        <taxon>Asteroideae</taxon>
        <taxon>Heliantheae alliance</taxon>
        <taxon>Eupatorieae</taxon>
        <taxon>Mikania</taxon>
    </lineage>
</organism>
<keyword evidence="5" id="KW-0539">Nucleus</keyword>
<feature type="domain" description="DNA-directed RNA polymerase RpoA/D/Rpb3-type" evidence="7">
    <location>
        <begin position="21"/>
        <end position="300"/>
    </location>
</feature>
<name>A0A5N6N0T3_9ASTR</name>
<dbReference type="InterPro" id="IPR022842">
    <property type="entry name" value="RNAP_Rpo3/Rpb3/RPAC1"/>
</dbReference>
<evidence type="ECO:0000259" key="7">
    <source>
        <dbReference type="SMART" id="SM00662"/>
    </source>
</evidence>
<dbReference type="GO" id="GO:0046983">
    <property type="term" value="F:protein dimerization activity"/>
    <property type="evidence" value="ECO:0007669"/>
    <property type="project" value="InterPro"/>
</dbReference>
<evidence type="ECO:0000256" key="2">
    <source>
        <dbReference type="ARBA" id="ARBA00022478"/>
    </source>
</evidence>
<keyword evidence="4" id="KW-0804">Transcription</keyword>
<reference evidence="8 9" key="1">
    <citation type="submission" date="2019-05" db="EMBL/GenBank/DDBJ databases">
        <title>Mikania micrantha, genome provides insights into the molecular mechanism of rapid growth.</title>
        <authorList>
            <person name="Liu B."/>
        </authorList>
    </citation>
    <scope>NUCLEOTIDE SEQUENCE [LARGE SCALE GENOMIC DNA]</scope>
    <source>
        <strain evidence="8">NLD-2019</strain>
        <tissue evidence="8">Leaf</tissue>
    </source>
</reference>
<dbReference type="SMART" id="SM00662">
    <property type="entry name" value="RPOLD"/>
    <property type="match status" value="1"/>
</dbReference>
<dbReference type="Gene3D" id="2.170.120.12">
    <property type="entry name" value="DNA-directed RNA polymerase, insert domain"/>
    <property type="match status" value="1"/>
</dbReference>
<dbReference type="Pfam" id="PF01000">
    <property type="entry name" value="RNA_pol_A_bac"/>
    <property type="match status" value="1"/>
</dbReference>
<evidence type="ECO:0000256" key="4">
    <source>
        <dbReference type="ARBA" id="ARBA00023163"/>
    </source>
</evidence>
<comment type="subcellular location">
    <subcellularLocation>
        <location evidence="1">Nucleus</location>
    </subcellularLocation>
</comment>
<dbReference type="AlphaFoldDB" id="A0A5N6N0T3"/>
<dbReference type="Gene3D" id="3.30.1360.10">
    <property type="entry name" value="RNA polymerase, RBP11-like subunit"/>
    <property type="match status" value="1"/>
</dbReference>
<sequence>MEGASYQRFPKVKIRELKDDYAKFELRETDASMANALRRVMIAEVPTIAIDLVEIEVNSSVLNDEFIAHRLGLIPLTSERAMSMRFSRDCDACDGDGQCEFCSVEFHLRAKCINDQTLDVTSKDLYSSDHTVVPVDFSDSGAGYENPDDQRGITIVKLRKGQELRLRAIARKGIGKDHAKWSPAATVTFMYEPEIHINEEMMETLSLEEKTSVVESSPTKVFALNPQTHQVEVVDPEAYTYDDEVLKKVEAMGKPGLVEIYAKEDSFIFTVESTGAIKASQLVINAIDVLKQKLDAVRLLEDTVEADDQFGELGAHMRGGHLEGGIGECLVPISRIRDIPNLVTDHGGYRKTWKNSRIAKLHECLDITAKQPYNGAVNIRFNSPDTDKGERTLPEYQEPFFIQRIKNRRQGIRAKRSDTS</sequence>
<evidence type="ECO:0000256" key="5">
    <source>
        <dbReference type="ARBA" id="ARBA00023242"/>
    </source>
</evidence>
<dbReference type="InterPro" id="IPR036643">
    <property type="entry name" value="RNApol_insert_sf"/>
</dbReference>
<dbReference type="EMBL" id="SZYD01000014">
    <property type="protein sequence ID" value="KAD4179252.1"/>
    <property type="molecule type" value="Genomic_DNA"/>
</dbReference>
<dbReference type="GO" id="GO:0000418">
    <property type="term" value="C:RNA polymerase IV complex"/>
    <property type="evidence" value="ECO:0007669"/>
    <property type="project" value="UniProtKB-ARBA"/>
</dbReference>
<dbReference type="InterPro" id="IPR001514">
    <property type="entry name" value="DNA-dir_RNA_pol_30-40kDasu_CS"/>
</dbReference>
<dbReference type="GO" id="GO:0006366">
    <property type="term" value="P:transcription by RNA polymerase II"/>
    <property type="evidence" value="ECO:0007669"/>
    <property type="project" value="TreeGrafter"/>
</dbReference>
<dbReference type="Proteomes" id="UP000326396">
    <property type="component" value="Linkage Group LG4"/>
</dbReference>
<dbReference type="InterPro" id="IPR011262">
    <property type="entry name" value="DNA-dir_RNA_pol_insert"/>
</dbReference>
<dbReference type="InterPro" id="IPR036603">
    <property type="entry name" value="RBP11-like"/>
</dbReference>
<dbReference type="OrthoDB" id="270173at2759"/>
<evidence type="ECO:0000313" key="9">
    <source>
        <dbReference type="Proteomes" id="UP000326396"/>
    </source>
</evidence>
<dbReference type="SUPFAM" id="SSF56553">
    <property type="entry name" value="Insert subdomain of RNA polymerase alpha subunit"/>
    <property type="match status" value="1"/>
</dbReference>
<dbReference type="CDD" id="cd07031">
    <property type="entry name" value="RNAP_II_RPB3"/>
    <property type="match status" value="1"/>
</dbReference>
<keyword evidence="3" id="KW-0007">Acetylation</keyword>
<dbReference type="GO" id="GO:0003899">
    <property type="term" value="F:DNA-directed RNA polymerase activity"/>
    <property type="evidence" value="ECO:0007669"/>
    <property type="project" value="InterPro"/>
</dbReference>
<dbReference type="GO" id="GO:0000419">
    <property type="term" value="C:RNA polymerase V complex"/>
    <property type="evidence" value="ECO:0007669"/>
    <property type="project" value="UniProtKB-ARBA"/>
</dbReference>
<gene>
    <name evidence="8" type="ORF">E3N88_27843</name>
</gene>
<dbReference type="NCBIfam" id="NF001988">
    <property type="entry name" value="PRK00783.1"/>
    <property type="match status" value="1"/>
</dbReference>
<proteinExistence type="inferred from homology"/>
<dbReference type="FunFam" id="2.170.120.12:FF:000005">
    <property type="entry name" value="DNA-directed RNA polymerase family protein"/>
    <property type="match status" value="1"/>
</dbReference>
<dbReference type="PANTHER" id="PTHR11800:SF2">
    <property type="entry name" value="DNA-DIRECTED RNA POLYMERASE II SUBUNIT RPB3"/>
    <property type="match status" value="1"/>
</dbReference>
<dbReference type="HAMAP" id="MF_00320">
    <property type="entry name" value="RNApol_arch_Rpo3"/>
    <property type="match status" value="1"/>
</dbReference>